<evidence type="ECO:0000313" key="1">
    <source>
        <dbReference type="EMBL" id="VAW72186.1"/>
    </source>
</evidence>
<sequence>MSLRNDIEIERKCFGISKDSFCEVSHYKYNEILKTIWKKFTSLGHKAEECSWINHNLSGSVVGYQPKNQQTVTKILSDILAKDSKIWFVGQDGKTGKNSKPKYWLYESDICSSLKILDELYCFDFYIVDKKYKWLISEEHHGVLVASGEPVASHLESYLHQRCNK</sequence>
<protein>
    <submittedName>
        <fullName evidence="1">Uncharacterized protein</fullName>
    </submittedName>
</protein>
<dbReference type="AlphaFoldDB" id="A0A3B0YUP1"/>
<proteinExistence type="predicted"/>
<dbReference type="Pfam" id="PF20541">
    <property type="entry name" value="DUF6756"/>
    <property type="match status" value="1"/>
</dbReference>
<reference evidence="1" key="1">
    <citation type="submission" date="2018-06" db="EMBL/GenBank/DDBJ databases">
        <authorList>
            <person name="Zhirakovskaya E."/>
        </authorList>
    </citation>
    <scope>NUCLEOTIDE SEQUENCE</scope>
</reference>
<name>A0A3B0YUP1_9ZZZZ</name>
<dbReference type="EMBL" id="UOFL01000035">
    <property type="protein sequence ID" value="VAW72186.1"/>
    <property type="molecule type" value="Genomic_DNA"/>
</dbReference>
<dbReference type="InterPro" id="IPR046644">
    <property type="entry name" value="DUF6756"/>
</dbReference>
<gene>
    <name evidence="1" type="ORF">MNBD_GAMMA12-2063</name>
</gene>
<organism evidence="1">
    <name type="scientific">hydrothermal vent metagenome</name>
    <dbReference type="NCBI Taxonomy" id="652676"/>
    <lineage>
        <taxon>unclassified sequences</taxon>
        <taxon>metagenomes</taxon>
        <taxon>ecological metagenomes</taxon>
    </lineage>
</organism>
<accession>A0A3B0YUP1</accession>